<protein>
    <submittedName>
        <fullName evidence="1">Putative DNA-binding protein (MmcQ/YjbR family)</fullName>
    </submittedName>
</protein>
<dbReference type="SUPFAM" id="SSF142906">
    <property type="entry name" value="YjbR-like"/>
    <property type="match status" value="1"/>
</dbReference>
<dbReference type="InterPro" id="IPR058532">
    <property type="entry name" value="YjbR/MT2646/Rv2570-like"/>
</dbReference>
<dbReference type="GO" id="GO:0003677">
    <property type="term" value="F:DNA binding"/>
    <property type="evidence" value="ECO:0007669"/>
    <property type="project" value="UniProtKB-KW"/>
</dbReference>
<dbReference type="EMBL" id="QGGR01000001">
    <property type="protein sequence ID" value="PWK52293.1"/>
    <property type="molecule type" value="Genomic_DNA"/>
</dbReference>
<keyword evidence="1" id="KW-0238">DNA-binding</keyword>
<dbReference type="PANTHER" id="PTHR35145:SF1">
    <property type="entry name" value="CYTOPLASMIC PROTEIN"/>
    <property type="match status" value="1"/>
</dbReference>
<dbReference type="InterPro" id="IPR038056">
    <property type="entry name" value="YjbR-like_sf"/>
</dbReference>
<dbReference type="Pfam" id="PF04237">
    <property type="entry name" value="YjbR"/>
    <property type="match status" value="1"/>
</dbReference>
<dbReference type="InterPro" id="IPR007351">
    <property type="entry name" value="YjbR"/>
</dbReference>
<keyword evidence="2" id="KW-1185">Reference proteome</keyword>
<dbReference type="PANTHER" id="PTHR35145">
    <property type="entry name" value="CYTOPLASMIC PROTEIN-RELATED"/>
    <property type="match status" value="1"/>
</dbReference>
<gene>
    <name evidence="1" type="ORF">BC793_101302</name>
</gene>
<reference evidence="1 2" key="1">
    <citation type="submission" date="2018-05" db="EMBL/GenBank/DDBJ databases">
        <title>Genomic Encyclopedia of Archaeal and Bacterial Type Strains, Phase II (KMG-II): from individual species to whole genera.</title>
        <authorList>
            <person name="Goeker M."/>
        </authorList>
    </citation>
    <scope>NUCLEOTIDE SEQUENCE [LARGE SCALE GENOMIC DNA]</scope>
    <source>
        <strain evidence="1 2">DSM 45184</strain>
    </source>
</reference>
<proteinExistence type="predicted"/>
<dbReference type="OrthoDB" id="3194910at2"/>
<organism evidence="1 2">
    <name type="scientific">Actinoplanes xinjiangensis</name>
    <dbReference type="NCBI Taxonomy" id="512350"/>
    <lineage>
        <taxon>Bacteria</taxon>
        <taxon>Bacillati</taxon>
        <taxon>Actinomycetota</taxon>
        <taxon>Actinomycetes</taxon>
        <taxon>Micromonosporales</taxon>
        <taxon>Micromonosporaceae</taxon>
        <taxon>Actinoplanes</taxon>
    </lineage>
</organism>
<evidence type="ECO:0000313" key="1">
    <source>
        <dbReference type="EMBL" id="PWK52293.1"/>
    </source>
</evidence>
<evidence type="ECO:0000313" key="2">
    <source>
        <dbReference type="Proteomes" id="UP000245697"/>
    </source>
</evidence>
<accession>A0A316FV35</accession>
<comment type="caution">
    <text evidence="1">The sequence shown here is derived from an EMBL/GenBank/DDBJ whole genome shotgun (WGS) entry which is preliminary data.</text>
</comment>
<name>A0A316FV35_9ACTN</name>
<dbReference type="RefSeq" id="WP_109588699.1">
    <property type="nucleotide sequence ID" value="NZ_BONA01000018.1"/>
</dbReference>
<dbReference type="Proteomes" id="UP000245697">
    <property type="component" value="Unassembled WGS sequence"/>
</dbReference>
<dbReference type="Gene3D" id="3.90.1150.30">
    <property type="match status" value="1"/>
</dbReference>
<sequence>MTGDELLRYCLAKPGAWPDEPWEGDTVAKVGAKIFAFLGGGATVGVKCGKGRDPADEWLARYPDDASASAYIGRHGWNTLRLGGAIPDDEIYEAVDASYDAVVATLPKKDRP</sequence>
<dbReference type="AlphaFoldDB" id="A0A316FV35"/>